<comment type="caution">
    <text evidence="2">The sequence shown here is derived from an EMBL/GenBank/DDBJ whole genome shotgun (WGS) entry which is preliminary data.</text>
</comment>
<organism evidence="2 3">
    <name type="scientific">Mucilaginibacter corticis</name>
    <dbReference type="NCBI Taxonomy" id="2597670"/>
    <lineage>
        <taxon>Bacteria</taxon>
        <taxon>Pseudomonadati</taxon>
        <taxon>Bacteroidota</taxon>
        <taxon>Sphingobacteriia</taxon>
        <taxon>Sphingobacteriales</taxon>
        <taxon>Sphingobacteriaceae</taxon>
        <taxon>Mucilaginibacter</taxon>
    </lineage>
</organism>
<evidence type="ECO:0000259" key="1">
    <source>
        <dbReference type="Pfam" id="PF13601"/>
    </source>
</evidence>
<dbReference type="SUPFAM" id="SSF46785">
    <property type="entry name" value="Winged helix' DNA-binding domain"/>
    <property type="match status" value="1"/>
</dbReference>
<reference evidence="2 3" key="1">
    <citation type="submission" date="2019-07" db="EMBL/GenBank/DDBJ databases">
        <authorList>
            <person name="Huq M.A."/>
        </authorList>
    </citation>
    <scope>NUCLEOTIDE SEQUENCE [LARGE SCALE GENOMIC DNA]</scope>
    <source>
        <strain evidence="2 3">MAH-19</strain>
    </source>
</reference>
<dbReference type="Pfam" id="PF13601">
    <property type="entry name" value="HTH_34"/>
    <property type="match status" value="1"/>
</dbReference>
<proteinExistence type="predicted"/>
<dbReference type="InterPro" id="IPR027395">
    <property type="entry name" value="WH_DNA-bd_dom"/>
</dbReference>
<dbReference type="AlphaFoldDB" id="A0A556MVK0"/>
<dbReference type="Proteomes" id="UP000318733">
    <property type="component" value="Unassembled WGS sequence"/>
</dbReference>
<sequence>MKIPFDKLDKAFENRLRLQIMSVLVANQRYDFNSLKELLGVTDGNLASHLKGLEKEEYILVNKSFLGRKPNTNYEATAKGKKAFADHLDALEQLIKSSKS</sequence>
<dbReference type="Gene3D" id="1.10.10.10">
    <property type="entry name" value="Winged helix-like DNA-binding domain superfamily/Winged helix DNA-binding domain"/>
    <property type="match status" value="1"/>
</dbReference>
<feature type="domain" description="Winged helix DNA-binding" evidence="1">
    <location>
        <begin position="16"/>
        <end position="95"/>
    </location>
</feature>
<dbReference type="EMBL" id="VLPK01000001">
    <property type="protein sequence ID" value="TSJ43885.1"/>
    <property type="molecule type" value="Genomic_DNA"/>
</dbReference>
<evidence type="ECO:0000313" key="2">
    <source>
        <dbReference type="EMBL" id="TSJ43885.1"/>
    </source>
</evidence>
<gene>
    <name evidence="2" type="ORF">FO440_06785</name>
</gene>
<dbReference type="OrthoDB" id="9800369at2"/>
<accession>A0A556MVK0</accession>
<dbReference type="RefSeq" id="WP_144247450.1">
    <property type="nucleotide sequence ID" value="NZ_VLPK01000001.1"/>
</dbReference>
<evidence type="ECO:0000313" key="3">
    <source>
        <dbReference type="Proteomes" id="UP000318733"/>
    </source>
</evidence>
<protein>
    <submittedName>
        <fullName evidence="2">Transcriptional regulator</fullName>
    </submittedName>
</protein>
<dbReference type="InterPro" id="IPR036388">
    <property type="entry name" value="WH-like_DNA-bd_sf"/>
</dbReference>
<name>A0A556MVK0_9SPHI</name>
<dbReference type="InterPro" id="IPR036390">
    <property type="entry name" value="WH_DNA-bd_sf"/>
</dbReference>
<keyword evidence="3" id="KW-1185">Reference proteome</keyword>
<dbReference type="PANTHER" id="PTHR37318:SF1">
    <property type="entry name" value="BSL7504 PROTEIN"/>
    <property type="match status" value="1"/>
</dbReference>
<dbReference type="PANTHER" id="PTHR37318">
    <property type="entry name" value="BSL7504 PROTEIN"/>
    <property type="match status" value="1"/>
</dbReference>